<feature type="compositionally biased region" description="Polar residues" evidence="8">
    <location>
        <begin position="132"/>
        <end position="145"/>
    </location>
</feature>
<evidence type="ECO:0000256" key="6">
    <source>
        <dbReference type="ARBA" id="ARBA00023239"/>
    </source>
</evidence>
<dbReference type="Pfam" id="PF01842">
    <property type="entry name" value="ACT"/>
    <property type="match status" value="1"/>
</dbReference>
<dbReference type="EMBL" id="ML975247">
    <property type="protein sequence ID" value="KAF1839003.1"/>
    <property type="molecule type" value="Genomic_DNA"/>
</dbReference>
<sequence length="354" mass="38757">MAEKERPVVAFLGPEGSYTHQFLNLPIQLIVPNSSLLISNSDSYTPQATLDAFKFTSITLSPQITIEDVFSTVQSGTAYRGVVPFENSSNGSVVFTLDLFADIHKKYADILVCGEAYVSVKHCLLGYAQPSSRNQAQAETESPSANEGEPANDFTHIKRIYSHPQAWGQCKTFLSTHLKYTDRHDVSSTSKAAEIASQDETGSSAALSSIMAADMFGLDVLAKTINDNVDNTTRFLVLRRADSPTSASISQSDCSKEQAAWKSLVTFTVDHGNPGALARCLDVFGTYGINLTSINTRPSGLQNWNYVFFVEFQGRKEDGHGAEEGSVNKALGELGQRCRTWRWLGSWRSGEVIE</sequence>
<evidence type="ECO:0000313" key="11">
    <source>
        <dbReference type="EMBL" id="KAF1839003.1"/>
    </source>
</evidence>
<gene>
    <name evidence="11" type="ORF">BDW02DRAFT_540367</name>
</gene>
<dbReference type="PROSITE" id="PS00857">
    <property type="entry name" value="PREPHENATE_DEHYDR_1"/>
    <property type="match status" value="1"/>
</dbReference>
<dbReference type="PROSITE" id="PS51671">
    <property type="entry name" value="ACT"/>
    <property type="match status" value="1"/>
</dbReference>
<dbReference type="CDD" id="cd04905">
    <property type="entry name" value="ACT_CM-PDT"/>
    <property type="match status" value="1"/>
</dbReference>
<evidence type="ECO:0000256" key="3">
    <source>
        <dbReference type="ARBA" id="ARBA00022605"/>
    </source>
</evidence>
<evidence type="ECO:0000256" key="1">
    <source>
        <dbReference type="ARBA" id="ARBA00004741"/>
    </source>
</evidence>
<dbReference type="GO" id="GO:0005737">
    <property type="term" value="C:cytoplasm"/>
    <property type="evidence" value="ECO:0007669"/>
    <property type="project" value="TreeGrafter"/>
</dbReference>
<keyword evidence="12" id="KW-1185">Reference proteome</keyword>
<evidence type="ECO:0000256" key="4">
    <source>
        <dbReference type="ARBA" id="ARBA00023141"/>
    </source>
</evidence>
<dbReference type="GO" id="GO:0004664">
    <property type="term" value="F:prephenate dehydratase activity"/>
    <property type="evidence" value="ECO:0007669"/>
    <property type="project" value="UniProtKB-EC"/>
</dbReference>
<dbReference type="UniPathway" id="UPA00121">
    <property type="reaction ID" value="UER00345"/>
</dbReference>
<dbReference type="AlphaFoldDB" id="A0A6A5KYU3"/>
<dbReference type="CDD" id="cd13532">
    <property type="entry name" value="PBP2_PDT_like"/>
    <property type="match status" value="1"/>
</dbReference>
<evidence type="ECO:0000259" key="9">
    <source>
        <dbReference type="PROSITE" id="PS51171"/>
    </source>
</evidence>
<dbReference type="Proteomes" id="UP000800040">
    <property type="component" value="Unassembled WGS sequence"/>
</dbReference>
<dbReference type="PIRSF" id="PIRSF001500">
    <property type="entry name" value="Chor_mut_pdt_Ppr"/>
    <property type="match status" value="1"/>
</dbReference>
<feature type="domain" description="Prephenate dehydratase" evidence="9">
    <location>
        <begin position="8"/>
        <end position="240"/>
    </location>
</feature>
<feature type="region of interest" description="Disordered" evidence="8">
    <location>
        <begin position="132"/>
        <end position="151"/>
    </location>
</feature>
<dbReference type="InterPro" id="IPR045865">
    <property type="entry name" value="ACT-like_dom_sf"/>
</dbReference>
<dbReference type="PANTHER" id="PTHR21022">
    <property type="entry name" value="PREPHENATE DEHYDRATASE P PROTEIN"/>
    <property type="match status" value="1"/>
</dbReference>
<dbReference type="PANTHER" id="PTHR21022:SF19">
    <property type="entry name" value="PREPHENATE DEHYDRATASE-RELATED"/>
    <property type="match status" value="1"/>
</dbReference>
<feature type="domain" description="ACT" evidence="10">
    <location>
        <begin position="265"/>
        <end position="346"/>
    </location>
</feature>
<dbReference type="Pfam" id="PF00800">
    <property type="entry name" value="PDT"/>
    <property type="match status" value="1"/>
</dbReference>
<accession>A0A6A5KYU3</accession>
<dbReference type="GO" id="GO:0009094">
    <property type="term" value="P:L-phenylalanine biosynthetic process"/>
    <property type="evidence" value="ECO:0007669"/>
    <property type="project" value="UniProtKB-UniPathway"/>
</dbReference>
<evidence type="ECO:0000313" key="12">
    <source>
        <dbReference type="Proteomes" id="UP000800040"/>
    </source>
</evidence>
<protein>
    <recommendedName>
        <fullName evidence="2">prephenate dehydratase</fullName>
        <ecNumber evidence="2">4.2.1.51</ecNumber>
    </recommendedName>
</protein>
<dbReference type="InterPro" id="IPR001086">
    <property type="entry name" value="Preph_deHydtase"/>
</dbReference>
<dbReference type="Gene3D" id="3.30.70.260">
    <property type="match status" value="1"/>
</dbReference>
<dbReference type="SUPFAM" id="SSF53850">
    <property type="entry name" value="Periplasmic binding protein-like II"/>
    <property type="match status" value="1"/>
</dbReference>
<keyword evidence="3" id="KW-0028">Amino-acid biosynthesis</keyword>
<evidence type="ECO:0000256" key="8">
    <source>
        <dbReference type="SAM" id="MobiDB-lite"/>
    </source>
</evidence>
<dbReference type="InterPro" id="IPR018528">
    <property type="entry name" value="Preph_deHydtase_CS"/>
</dbReference>
<dbReference type="PROSITE" id="PS51171">
    <property type="entry name" value="PREPHENATE_DEHYDR_3"/>
    <property type="match status" value="1"/>
</dbReference>
<keyword evidence="5" id="KW-0584">Phenylalanine biosynthesis</keyword>
<keyword evidence="4" id="KW-0057">Aromatic amino acid biosynthesis</keyword>
<comment type="pathway">
    <text evidence="1">Amino-acid biosynthesis; L-phenylalanine biosynthesis; phenylpyruvate from prephenate: step 1/1.</text>
</comment>
<dbReference type="SUPFAM" id="SSF55021">
    <property type="entry name" value="ACT-like"/>
    <property type="match status" value="1"/>
</dbReference>
<comment type="catalytic activity">
    <reaction evidence="7">
        <text>prephenate + H(+) = 3-phenylpyruvate + CO2 + H2O</text>
        <dbReference type="Rhea" id="RHEA:21648"/>
        <dbReference type="ChEBI" id="CHEBI:15377"/>
        <dbReference type="ChEBI" id="CHEBI:15378"/>
        <dbReference type="ChEBI" id="CHEBI:16526"/>
        <dbReference type="ChEBI" id="CHEBI:18005"/>
        <dbReference type="ChEBI" id="CHEBI:29934"/>
        <dbReference type="EC" id="4.2.1.51"/>
    </reaction>
</comment>
<dbReference type="OrthoDB" id="983542at2759"/>
<evidence type="ECO:0000256" key="5">
    <source>
        <dbReference type="ARBA" id="ARBA00023222"/>
    </source>
</evidence>
<dbReference type="EC" id="4.2.1.51" evidence="2"/>
<organism evidence="11 12">
    <name type="scientific">Decorospora gaudefroyi</name>
    <dbReference type="NCBI Taxonomy" id="184978"/>
    <lineage>
        <taxon>Eukaryota</taxon>
        <taxon>Fungi</taxon>
        <taxon>Dikarya</taxon>
        <taxon>Ascomycota</taxon>
        <taxon>Pezizomycotina</taxon>
        <taxon>Dothideomycetes</taxon>
        <taxon>Pleosporomycetidae</taxon>
        <taxon>Pleosporales</taxon>
        <taxon>Pleosporineae</taxon>
        <taxon>Pleosporaceae</taxon>
        <taxon>Decorospora</taxon>
    </lineage>
</organism>
<evidence type="ECO:0000259" key="10">
    <source>
        <dbReference type="PROSITE" id="PS51671"/>
    </source>
</evidence>
<keyword evidence="6" id="KW-0456">Lyase</keyword>
<evidence type="ECO:0000256" key="2">
    <source>
        <dbReference type="ARBA" id="ARBA00013147"/>
    </source>
</evidence>
<dbReference type="FunFam" id="3.40.190.10:FF:000034">
    <property type="entry name" value="Chorismate mutase/prephenate dehydratase"/>
    <property type="match status" value="1"/>
</dbReference>
<reference evidence="11" key="1">
    <citation type="submission" date="2020-01" db="EMBL/GenBank/DDBJ databases">
        <authorList>
            <consortium name="DOE Joint Genome Institute"/>
            <person name="Haridas S."/>
            <person name="Albert R."/>
            <person name="Binder M."/>
            <person name="Bloem J."/>
            <person name="Labutti K."/>
            <person name="Salamov A."/>
            <person name="Andreopoulos B."/>
            <person name="Baker S.E."/>
            <person name="Barry K."/>
            <person name="Bills G."/>
            <person name="Bluhm B.H."/>
            <person name="Cannon C."/>
            <person name="Castanera R."/>
            <person name="Culley D.E."/>
            <person name="Daum C."/>
            <person name="Ezra D."/>
            <person name="Gonzalez J.B."/>
            <person name="Henrissat B."/>
            <person name="Kuo A."/>
            <person name="Liang C."/>
            <person name="Lipzen A."/>
            <person name="Lutzoni F."/>
            <person name="Magnuson J."/>
            <person name="Mondo S."/>
            <person name="Nolan M."/>
            <person name="Ohm R."/>
            <person name="Pangilinan J."/>
            <person name="Park H.-J."/>
            <person name="Ramirez L."/>
            <person name="Alfaro M."/>
            <person name="Sun H."/>
            <person name="Tritt A."/>
            <person name="Yoshinaga Y."/>
            <person name="Zwiers L.-H."/>
            <person name="Turgeon B.G."/>
            <person name="Goodwin S.B."/>
            <person name="Spatafora J.W."/>
            <person name="Crous P.W."/>
            <person name="Grigoriev I.V."/>
        </authorList>
    </citation>
    <scope>NUCLEOTIDE SEQUENCE</scope>
    <source>
        <strain evidence="11">P77</strain>
    </source>
</reference>
<proteinExistence type="predicted"/>
<dbReference type="InterPro" id="IPR008242">
    <property type="entry name" value="Chor_mutase/pphenate_deHydtase"/>
</dbReference>
<dbReference type="Gene3D" id="3.40.190.10">
    <property type="entry name" value="Periplasmic binding protein-like II"/>
    <property type="match status" value="2"/>
</dbReference>
<dbReference type="InterPro" id="IPR002912">
    <property type="entry name" value="ACT_dom"/>
</dbReference>
<evidence type="ECO:0000256" key="7">
    <source>
        <dbReference type="ARBA" id="ARBA00047848"/>
    </source>
</evidence>
<name>A0A6A5KYU3_9PLEO</name>